<dbReference type="Proteomes" id="UP000054560">
    <property type="component" value="Unassembled WGS sequence"/>
</dbReference>
<name>A0A0L0F804_9EUKA</name>
<dbReference type="GeneID" id="25915269"/>
<feature type="non-terminal residue" evidence="2">
    <location>
        <position position="1"/>
    </location>
</feature>
<evidence type="ECO:0000313" key="2">
    <source>
        <dbReference type="EMBL" id="KNC72676.1"/>
    </source>
</evidence>
<dbReference type="RefSeq" id="XP_014146578.1">
    <property type="nucleotide sequence ID" value="XM_014291103.1"/>
</dbReference>
<sequence length="61" mass="7195">INEAHRQALTSQPTRAQVCGMTWKVHSRHTPHTRRTHLQNLSHTRPTERAMDCLESQQMHR</sequence>
<feature type="non-terminal residue" evidence="2">
    <location>
        <position position="61"/>
    </location>
</feature>
<feature type="region of interest" description="Disordered" evidence="1">
    <location>
        <begin position="26"/>
        <end position="61"/>
    </location>
</feature>
<evidence type="ECO:0000313" key="3">
    <source>
        <dbReference type="Proteomes" id="UP000054560"/>
    </source>
</evidence>
<gene>
    <name evidence="2" type="ORF">SARC_14765</name>
</gene>
<proteinExistence type="predicted"/>
<dbReference type="AlphaFoldDB" id="A0A0L0F804"/>
<protein>
    <submittedName>
        <fullName evidence="2">Uncharacterized protein</fullName>
    </submittedName>
</protein>
<accession>A0A0L0F804</accession>
<organism evidence="2 3">
    <name type="scientific">Sphaeroforma arctica JP610</name>
    <dbReference type="NCBI Taxonomy" id="667725"/>
    <lineage>
        <taxon>Eukaryota</taxon>
        <taxon>Ichthyosporea</taxon>
        <taxon>Ichthyophonida</taxon>
        <taxon>Sphaeroforma</taxon>
    </lineage>
</organism>
<keyword evidence="3" id="KW-1185">Reference proteome</keyword>
<dbReference type="EMBL" id="KQ246669">
    <property type="protein sequence ID" value="KNC72676.1"/>
    <property type="molecule type" value="Genomic_DNA"/>
</dbReference>
<evidence type="ECO:0000256" key="1">
    <source>
        <dbReference type="SAM" id="MobiDB-lite"/>
    </source>
</evidence>
<reference evidence="2 3" key="1">
    <citation type="submission" date="2011-02" db="EMBL/GenBank/DDBJ databases">
        <title>The Genome Sequence of Sphaeroforma arctica JP610.</title>
        <authorList>
            <consortium name="The Broad Institute Genome Sequencing Platform"/>
            <person name="Russ C."/>
            <person name="Cuomo C."/>
            <person name="Young S.K."/>
            <person name="Zeng Q."/>
            <person name="Gargeya S."/>
            <person name="Alvarado L."/>
            <person name="Berlin A."/>
            <person name="Chapman S.B."/>
            <person name="Chen Z."/>
            <person name="Freedman E."/>
            <person name="Gellesch M."/>
            <person name="Goldberg J."/>
            <person name="Griggs A."/>
            <person name="Gujja S."/>
            <person name="Heilman E."/>
            <person name="Heiman D."/>
            <person name="Howarth C."/>
            <person name="Mehta T."/>
            <person name="Neiman D."/>
            <person name="Pearson M."/>
            <person name="Roberts A."/>
            <person name="Saif S."/>
            <person name="Shea T."/>
            <person name="Shenoy N."/>
            <person name="Sisk P."/>
            <person name="Stolte C."/>
            <person name="Sykes S."/>
            <person name="White J."/>
            <person name="Yandava C."/>
            <person name="Burger G."/>
            <person name="Gray M.W."/>
            <person name="Holland P.W.H."/>
            <person name="King N."/>
            <person name="Lang F.B.F."/>
            <person name="Roger A.J."/>
            <person name="Ruiz-Trillo I."/>
            <person name="Haas B."/>
            <person name="Nusbaum C."/>
            <person name="Birren B."/>
        </authorList>
    </citation>
    <scope>NUCLEOTIDE SEQUENCE [LARGE SCALE GENOMIC DNA]</scope>
    <source>
        <strain evidence="2 3">JP610</strain>
    </source>
</reference>
<feature type="compositionally biased region" description="Basic residues" evidence="1">
    <location>
        <begin position="26"/>
        <end position="37"/>
    </location>
</feature>